<dbReference type="EMBL" id="JADWDJ010000011">
    <property type="protein sequence ID" value="KAG5273239.1"/>
    <property type="molecule type" value="Genomic_DNA"/>
</dbReference>
<feature type="signal peptide" evidence="1">
    <location>
        <begin position="1"/>
        <end position="23"/>
    </location>
</feature>
<comment type="caution">
    <text evidence="2">The sequence shown here is derived from an EMBL/GenBank/DDBJ whole genome shotgun (WGS) entry which is preliminary data.</text>
</comment>
<feature type="chain" id="PRO_5043507174" evidence="1">
    <location>
        <begin position="24"/>
        <end position="92"/>
    </location>
</feature>
<sequence length="92" mass="10265">MTPGPLLVLLVGLPALAPPLGFGVHVTEVHLLHVLRDHNIVALRKEALQLREAVFRKPVLFWEFHLGEQQVFFTLDGTALPPPCDVSLPTQW</sequence>
<dbReference type="AlphaFoldDB" id="A0AAV6GDU3"/>
<protein>
    <submittedName>
        <fullName evidence="2">Uncharacterized protein</fullName>
    </submittedName>
</protein>
<evidence type="ECO:0000256" key="1">
    <source>
        <dbReference type="SAM" id="SignalP"/>
    </source>
</evidence>
<proteinExistence type="predicted"/>
<keyword evidence="3" id="KW-1185">Reference proteome</keyword>
<evidence type="ECO:0000313" key="3">
    <source>
        <dbReference type="Proteomes" id="UP000823561"/>
    </source>
</evidence>
<evidence type="ECO:0000313" key="2">
    <source>
        <dbReference type="EMBL" id="KAG5273239.1"/>
    </source>
</evidence>
<accession>A0AAV6GDU3</accession>
<keyword evidence="1" id="KW-0732">Signal</keyword>
<dbReference type="Proteomes" id="UP000823561">
    <property type="component" value="Chromosome 11"/>
</dbReference>
<gene>
    <name evidence="2" type="ORF">AALO_G00149190</name>
</gene>
<organism evidence="2 3">
    <name type="scientific">Alosa alosa</name>
    <name type="common">allis shad</name>
    <dbReference type="NCBI Taxonomy" id="278164"/>
    <lineage>
        <taxon>Eukaryota</taxon>
        <taxon>Metazoa</taxon>
        <taxon>Chordata</taxon>
        <taxon>Craniata</taxon>
        <taxon>Vertebrata</taxon>
        <taxon>Euteleostomi</taxon>
        <taxon>Actinopterygii</taxon>
        <taxon>Neopterygii</taxon>
        <taxon>Teleostei</taxon>
        <taxon>Clupei</taxon>
        <taxon>Clupeiformes</taxon>
        <taxon>Clupeoidei</taxon>
        <taxon>Clupeidae</taxon>
        <taxon>Alosa</taxon>
    </lineage>
</organism>
<reference evidence="2" key="1">
    <citation type="submission" date="2020-10" db="EMBL/GenBank/DDBJ databases">
        <title>Chromosome-scale genome assembly of the Allis shad, Alosa alosa.</title>
        <authorList>
            <person name="Margot Z."/>
            <person name="Christophe K."/>
            <person name="Cabau C."/>
            <person name="Louis A."/>
            <person name="Berthelot C."/>
            <person name="Parey E."/>
            <person name="Roest Crollius H."/>
            <person name="Montfort J."/>
            <person name="Robinson-Rechavi M."/>
            <person name="Bucao C."/>
            <person name="Bouchez O."/>
            <person name="Gislard M."/>
            <person name="Lluch J."/>
            <person name="Milhes M."/>
            <person name="Lampietro C."/>
            <person name="Lopez Roques C."/>
            <person name="Donnadieu C."/>
            <person name="Braasch I."/>
            <person name="Desvignes T."/>
            <person name="Postlethwait J."/>
            <person name="Bobe J."/>
            <person name="Guiguen Y."/>
        </authorList>
    </citation>
    <scope>NUCLEOTIDE SEQUENCE</scope>
    <source>
        <strain evidence="2">M-15738</strain>
        <tissue evidence="2">Blood</tissue>
    </source>
</reference>
<name>A0AAV6GDU3_9TELE</name>